<feature type="domain" description="Alcohol dehydrogenase-like C-terminal" evidence="6">
    <location>
        <begin position="2"/>
        <end position="68"/>
    </location>
</feature>
<dbReference type="PANTHER" id="PTHR42940:SF8">
    <property type="entry name" value="VACUOLAR PROTEIN SORTING-ASSOCIATED PROTEIN 11"/>
    <property type="match status" value="1"/>
</dbReference>
<evidence type="ECO:0000313" key="7">
    <source>
        <dbReference type="EMBL" id="GCE41176.1"/>
    </source>
</evidence>
<dbReference type="Gene3D" id="3.90.180.10">
    <property type="entry name" value="Medium-chain alcohol dehydrogenases, catalytic domain"/>
    <property type="match status" value="1"/>
</dbReference>
<dbReference type="RefSeq" id="WP_263973450.1">
    <property type="nucleotide sequence ID" value="NZ_BHYM01000041.1"/>
</dbReference>
<dbReference type="InterPro" id="IPR036291">
    <property type="entry name" value="NAD(P)-bd_dom_sf"/>
</dbReference>
<dbReference type="InterPro" id="IPR013149">
    <property type="entry name" value="ADH-like_C"/>
</dbReference>
<protein>
    <recommendedName>
        <fullName evidence="2">alcohol dehydrogenase</fullName>
        <ecNumber evidence="2">1.1.1.1</ecNumber>
    </recommendedName>
</protein>
<evidence type="ECO:0000256" key="5">
    <source>
        <dbReference type="ARBA" id="ARBA00023002"/>
    </source>
</evidence>
<evidence type="ECO:0000313" key="8">
    <source>
        <dbReference type="Proteomes" id="UP000287519"/>
    </source>
</evidence>
<comment type="cofactor">
    <cofactor evidence="1">
        <name>Zn(2+)</name>
        <dbReference type="ChEBI" id="CHEBI:29105"/>
    </cofactor>
</comment>
<dbReference type="EMBL" id="BHYM01000041">
    <property type="protein sequence ID" value="GCE41176.1"/>
    <property type="molecule type" value="Genomic_DNA"/>
</dbReference>
<evidence type="ECO:0000256" key="4">
    <source>
        <dbReference type="ARBA" id="ARBA00022833"/>
    </source>
</evidence>
<proteinExistence type="predicted"/>
<reference evidence="7 8" key="1">
    <citation type="submission" date="2018-11" db="EMBL/GenBank/DDBJ databases">
        <title>Microbial catabolism of amino acid.</title>
        <authorList>
            <person name="Hibi M."/>
            <person name="Ogawa J."/>
        </authorList>
    </citation>
    <scope>NUCLEOTIDE SEQUENCE [LARGE SCALE GENOMIC DNA]</scope>
    <source>
        <strain evidence="7 8">C31-06</strain>
    </source>
</reference>
<evidence type="ECO:0000256" key="1">
    <source>
        <dbReference type="ARBA" id="ARBA00001947"/>
    </source>
</evidence>
<comment type="caution">
    <text evidence="7">The sequence shown here is derived from an EMBL/GenBank/DDBJ whole genome shotgun (WGS) entry which is preliminary data.</text>
</comment>
<dbReference type="GO" id="GO:0046872">
    <property type="term" value="F:metal ion binding"/>
    <property type="evidence" value="ECO:0007669"/>
    <property type="project" value="UniProtKB-KW"/>
</dbReference>
<dbReference type="AlphaFoldDB" id="A0A402CC45"/>
<dbReference type="GO" id="GO:0004022">
    <property type="term" value="F:alcohol dehydrogenase (NAD+) activity"/>
    <property type="evidence" value="ECO:0007669"/>
    <property type="project" value="UniProtKB-EC"/>
</dbReference>
<keyword evidence="4" id="KW-0862">Zinc</keyword>
<dbReference type="PANTHER" id="PTHR42940">
    <property type="entry name" value="ALCOHOL DEHYDROGENASE 1-RELATED"/>
    <property type="match status" value="1"/>
</dbReference>
<evidence type="ECO:0000256" key="2">
    <source>
        <dbReference type="ARBA" id="ARBA00013190"/>
    </source>
</evidence>
<keyword evidence="5" id="KW-0560">Oxidoreductase</keyword>
<dbReference type="Gene3D" id="3.40.50.720">
    <property type="entry name" value="NAD(P)-binding Rossmann-like Domain"/>
    <property type="match status" value="1"/>
</dbReference>
<dbReference type="EC" id="1.1.1.1" evidence="2"/>
<evidence type="ECO:0000256" key="3">
    <source>
        <dbReference type="ARBA" id="ARBA00022723"/>
    </source>
</evidence>
<dbReference type="SUPFAM" id="SSF51735">
    <property type="entry name" value="NAD(P)-binding Rossmann-fold domains"/>
    <property type="match status" value="1"/>
</dbReference>
<keyword evidence="8" id="KW-1185">Reference proteome</keyword>
<organism evidence="7 8">
    <name type="scientific">Rhodococcus wratislaviensis</name>
    <name type="common">Tsukamurella wratislaviensis</name>
    <dbReference type="NCBI Taxonomy" id="44752"/>
    <lineage>
        <taxon>Bacteria</taxon>
        <taxon>Bacillati</taxon>
        <taxon>Actinomycetota</taxon>
        <taxon>Actinomycetes</taxon>
        <taxon>Mycobacteriales</taxon>
        <taxon>Nocardiaceae</taxon>
        <taxon>Rhodococcus</taxon>
    </lineage>
</organism>
<evidence type="ECO:0000259" key="6">
    <source>
        <dbReference type="Pfam" id="PF00107"/>
    </source>
</evidence>
<gene>
    <name evidence="7" type="ORF">Rhow_004835</name>
</gene>
<accession>A0A402CC45</accession>
<dbReference type="Proteomes" id="UP000287519">
    <property type="component" value="Unassembled WGS sequence"/>
</dbReference>
<keyword evidence="3" id="KW-0479">Metal-binding</keyword>
<sequence>MVIDFAGAATTTGAAIEAVRAGGRVVQVGLGVENALIPVQTLTMKGIQLFGASNAANKECSGFLNLMESGKVSTEVEEIAFEQIPEGLERVRKGGVSSRLVAVF</sequence>
<dbReference type="Pfam" id="PF00107">
    <property type="entry name" value="ADH_zinc_N"/>
    <property type="match status" value="1"/>
</dbReference>
<name>A0A402CC45_RHOWR</name>